<evidence type="ECO:0000256" key="2">
    <source>
        <dbReference type="ARBA" id="ARBA00008164"/>
    </source>
</evidence>
<dbReference type="RefSeq" id="WP_147845178.1">
    <property type="nucleotide sequence ID" value="NZ_VDUZ01000002.1"/>
</dbReference>
<dbReference type="PANTHER" id="PTHR10264:SF19">
    <property type="entry name" value="AT06885P-RELATED"/>
    <property type="match status" value="1"/>
</dbReference>
<evidence type="ECO:0000313" key="5">
    <source>
        <dbReference type="EMBL" id="TXL81821.1"/>
    </source>
</evidence>
<keyword evidence="6" id="KW-1185">Reference proteome</keyword>
<evidence type="ECO:0000256" key="3">
    <source>
        <dbReference type="SAM" id="Phobius"/>
    </source>
</evidence>
<evidence type="ECO:0000313" key="6">
    <source>
        <dbReference type="Proteomes" id="UP000321638"/>
    </source>
</evidence>
<dbReference type="InterPro" id="IPR036013">
    <property type="entry name" value="Band_7/SPFH_dom_sf"/>
</dbReference>
<dbReference type="AlphaFoldDB" id="A0A5C8PUS2"/>
<dbReference type="InterPro" id="IPR043202">
    <property type="entry name" value="Band-7_stomatin-like"/>
</dbReference>
<evidence type="ECO:0000259" key="4">
    <source>
        <dbReference type="SMART" id="SM00244"/>
    </source>
</evidence>
<dbReference type="InterPro" id="IPR001972">
    <property type="entry name" value="Stomatin_HflK_fam"/>
</dbReference>
<dbReference type="FunFam" id="3.30.479.30:FF:000004">
    <property type="entry name" value="Putative membrane protease family, stomatin"/>
    <property type="match status" value="1"/>
</dbReference>
<dbReference type="Pfam" id="PF01145">
    <property type="entry name" value="Band_7"/>
    <property type="match status" value="1"/>
</dbReference>
<feature type="domain" description="Band 7" evidence="4">
    <location>
        <begin position="22"/>
        <end position="167"/>
    </location>
</feature>
<dbReference type="PANTHER" id="PTHR10264">
    <property type="entry name" value="BAND 7 PROTEIN-RELATED"/>
    <property type="match status" value="1"/>
</dbReference>
<dbReference type="EMBL" id="VDUZ01000002">
    <property type="protein sequence ID" value="TXL81821.1"/>
    <property type="molecule type" value="Genomic_DNA"/>
</dbReference>
<dbReference type="PRINTS" id="PR00721">
    <property type="entry name" value="STOMATIN"/>
</dbReference>
<keyword evidence="3" id="KW-0812">Transmembrane</keyword>
<reference evidence="5 6" key="1">
    <citation type="submission" date="2019-06" db="EMBL/GenBank/DDBJ databases">
        <title>New taxonomy in bacterial strain CC-CFT640, isolated from vineyard.</title>
        <authorList>
            <person name="Lin S.-Y."/>
            <person name="Tsai C.-F."/>
            <person name="Young C.-C."/>
        </authorList>
    </citation>
    <scope>NUCLEOTIDE SEQUENCE [LARGE SCALE GENOMIC DNA]</scope>
    <source>
        <strain evidence="5 6">CC-CFT640</strain>
    </source>
</reference>
<name>A0A5C8PUS2_9HYPH</name>
<comment type="caution">
    <text evidence="5">The sequence shown here is derived from an EMBL/GenBank/DDBJ whole genome shotgun (WGS) entry which is preliminary data.</text>
</comment>
<dbReference type="Gene3D" id="3.30.479.30">
    <property type="entry name" value="Band 7 domain"/>
    <property type="match status" value="1"/>
</dbReference>
<sequence length="170" mass="18475">MDLTGFLAIAVIVVLAIVLLRASFTKVPREANWTVERLGRFNRVLTPGLHFVVPIVERIGARLDMRETALDVPPQRATTRDNAEVEAGAVLGYRIVDAVKATYEVADLQPALIQLVGTHMRDVTATRTIAELATDRAAVNVALLQGVEPAADAWGVKVSRLELKGIMLPD</sequence>
<dbReference type="Proteomes" id="UP000321638">
    <property type="component" value="Unassembled WGS sequence"/>
</dbReference>
<comment type="subcellular location">
    <subcellularLocation>
        <location evidence="1">Membrane</location>
        <topology evidence="1">Single-pass membrane protein</topology>
    </subcellularLocation>
</comment>
<proteinExistence type="inferred from homology"/>
<dbReference type="InterPro" id="IPR001107">
    <property type="entry name" value="Band_7"/>
</dbReference>
<keyword evidence="3" id="KW-1133">Transmembrane helix</keyword>
<dbReference type="SMART" id="SM00244">
    <property type="entry name" value="PHB"/>
    <property type="match status" value="1"/>
</dbReference>
<evidence type="ECO:0000256" key="1">
    <source>
        <dbReference type="ARBA" id="ARBA00004167"/>
    </source>
</evidence>
<accession>A0A5C8PUS2</accession>
<dbReference type="GO" id="GO:0005886">
    <property type="term" value="C:plasma membrane"/>
    <property type="evidence" value="ECO:0007669"/>
    <property type="project" value="InterPro"/>
</dbReference>
<dbReference type="SUPFAM" id="SSF117892">
    <property type="entry name" value="Band 7/SPFH domain"/>
    <property type="match status" value="1"/>
</dbReference>
<comment type="similarity">
    <text evidence="2">Belongs to the band 7/mec-2 family.</text>
</comment>
<organism evidence="5 6">
    <name type="scientific">Vineibacter terrae</name>
    <dbReference type="NCBI Taxonomy" id="2586908"/>
    <lineage>
        <taxon>Bacteria</taxon>
        <taxon>Pseudomonadati</taxon>
        <taxon>Pseudomonadota</taxon>
        <taxon>Alphaproteobacteria</taxon>
        <taxon>Hyphomicrobiales</taxon>
        <taxon>Vineibacter</taxon>
    </lineage>
</organism>
<gene>
    <name evidence="5" type="ORF">FHP25_01770</name>
</gene>
<dbReference type="CDD" id="cd08829">
    <property type="entry name" value="SPFH_paraslipin"/>
    <property type="match status" value="1"/>
</dbReference>
<keyword evidence="3" id="KW-0472">Membrane</keyword>
<protein>
    <recommendedName>
        <fullName evidence="4">Band 7 domain-containing protein</fullName>
    </recommendedName>
</protein>
<dbReference type="GO" id="GO:0098552">
    <property type="term" value="C:side of membrane"/>
    <property type="evidence" value="ECO:0007669"/>
    <property type="project" value="UniProtKB-ARBA"/>
</dbReference>
<dbReference type="OrthoDB" id="9809197at2"/>
<feature type="transmembrane region" description="Helical" evidence="3">
    <location>
        <begin position="6"/>
        <end position="24"/>
    </location>
</feature>